<dbReference type="PATRIC" id="fig|1125779.3.peg.1186"/>
<keyword evidence="2 4" id="KW-0547">Nucleotide-binding</keyword>
<accession>S2YYJ7</accession>
<dbReference type="eggNOG" id="COG0151">
    <property type="taxonomic scope" value="Bacteria"/>
</dbReference>
<dbReference type="PROSITE" id="PS50975">
    <property type="entry name" value="ATP_GRASP"/>
    <property type="match status" value="1"/>
</dbReference>
<gene>
    <name evidence="6" type="ORF">HMPREF1219_01204</name>
</gene>
<keyword evidence="7" id="KW-1185">Reference proteome</keyword>
<dbReference type="InterPro" id="IPR052032">
    <property type="entry name" value="ATP-dep_AA_Ligase"/>
</dbReference>
<dbReference type="GO" id="GO:0005524">
    <property type="term" value="F:ATP binding"/>
    <property type="evidence" value="ECO:0007669"/>
    <property type="project" value="UniProtKB-UniRule"/>
</dbReference>
<dbReference type="EMBL" id="ATBY01000013">
    <property type="protein sequence ID" value="EPD69336.1"/>
    <property type="molecule type" value="Genomic_DNA"/>
</dbReference>
<evidence type="ECO:0000313" key="6">
    <source>
        <dbReference type="EMBL" id="EPD69336.1"/>
    </source>
</evidence>
<evidence type="ECO:0000256" key="1">
    <source>
        <dbReference type="ARBA" id="ARBA00022598"/>
    </source>
</evidence>
<evidence type="ECO:0000256" key="3">
    <source>
        <dbReference type="ARBA" id="ARBA00022840"/>
    </source>
</evidence>
<evidence type="ECO:0000313" key="7">
    <source>
        <dbReference type="Proteomes" id="UP000014408"/>
    </source>
</evidence>
<dbReference type="Pfam" id="PF13535">
    <property type="entry name" value="ATP-grasp_4"/>
    <property type="match status" value="1"/>
</dbReference>
<dbReference type="Proteomes" id="UP000014408">
    <property type="component" value="Unassembled WGS sequence"/>
</dbReference>
<organism evidence="6 7">
    <name type="scientific">Corynebacterium pyruviciproducens ATCC BAA-1742</name>
    <dbReference type="NCBI Taxonomy" id="1125779"/>
    <lineage>
        <taxon>Bacteria</taxon>
        <taxon>Bacillati</taxon>
        <taxon>Actinomycetota</taxon>
        <taxon>Actinomycetes</taxon>
        <taxon>Mycobacteriales</taxon>
        <taxon>Corynebacteriaceae</taxon>
        <taxon>Corynebacterium</taxon>
    </lineage>
</organism>
<dbReference type="RefSeq" id="WP_016457966.1">
    <property type="nucleotide sequence ID" value="NZ_KE150446.1"/>
</dbReference>
<dbReference type="Gene3D" id="3.40.50.20">
    <property type="match status" value="1"/>
</dbReference>
<dbReference type="InterPro" id="IPR011761">
    <property type="entry name" value="ATP-grasp"/>
</dbReference>
<dbReference type="HOGENOM" id="CLU_029016_5_0_11"/>
<dbReference type="PANTHER" id="PTHR43585:SF2">
    <property type="entry name" value="ATP-GRASP ENZYME FSQD"/>
    <property type="match status" value="1"/>
</dbReference>
<name>S2YYJ7_9CORY</name>
<dbReference type="InterPro" id="IPR013815">
    <property type="entry name" value="ATP_grasp_subdomain_1"/>
</dbReference>
<dbReference type="Gene3D" id="3.30.1490.20">
    <property type="entry name" value="ATP-grasp fold, A domain"/>
    <property type="match status" value="1"/>
</dbReference>
<dbReference type="PANTHER" id="PTHR43585">
    <property type="entry name" value="FUMIPYRROLE BIOSYNTHESIS PROTEIN C"/>
    <property type="match status" value="1"/>
</dbReference>
<dbReference type="Gene3D" id="3.30.470.20">
    <property type="entry name" value="ATP-grasp fold, B domain"/>
    <property type="match status" value="1"/>
</dbReference>
<dbReference type="GO" id="GO:0016874">
    <property type="term" value="F:ligase activity"/>
    <property type="evidence" value="ECO:0007669"/>
    <property type="project" value="UniProtKB-KW"/>
</dbReference>
<dbReference type="GO" id="GO:0046872">
    <property type="term" value="F:metal ion binding"/>
    <property type="evidence" value="ECO:0007669"/>
    <property type="project" value="InterPro"/>
</dbReference>
<comment type="caution">
    <text evidence="6">The sequence shown here is derived from an EMBL/GenBank/DDBJ whole genome shotgun (WGS) entry which is preliminary data.</text>
</comment>
<reference evidence="6 7" key="1">
    <citation type="submission" date="2013-05" db="EMBL/GenBank/DDBJ databases">
        <title>The Genome Sequence of Corynebacterium pyruviciproducens 1773O (ATCC BAA-1742).</title>
        <authorList>
            <consortium name="The Broad Institute Genomics Platform"/>
            <person name="Earl A."/>
            <person name="Ward D."/>
            <person name="Feldgarden M."/>
            <person name="Gevers D."/>
            <person name="Tong J."/>
            <person name="Walker B."/>
            <person name="Young S."/>
            <person name="Zeng Q."/>
            <person name="Gargeya S."/>
            <person name="Fitzgerald M."/>
            <person name="Haas B."/>
            <person name="Abouelleil A."/>
            <person name="Allen A.W."/>
            <person name="Alvarado L."/>
            <person name="Arachchi H.M."/>
            <person name="Berlin A.M."/>
            <person name="Chapman S.B."/>
            <person name="Gainer-Dewar J."/>
            <person name="Goldberg J."/>
            <person name="Griggs A."/>
            <person name="Gujja S."/>
            <person name="Hansen M."/>
            <person name="Howarth C."/>
            <person name="Imamovic A."/>
            <person name="Ireland A."/>
            <person name="Larimer J."/>
            <person name="McCowan C."/>
            <person name="Murphy C."/>
            <person name="Pearson M."/>
            <person name="Poon T.W."/>
            <person name="Priest M."/>
            <person name="Roberts A."/>
            <person name="Saif S."/>
            <person name="Shea T."/>
            <person name="Sisk P."/>
            <person name="Sykes S."/>
            <person name="Wortman J."/>
            <person name="Nusbaum C."/>
            <person name="Birren B."/>
        </authorList>
    </citation>
    <scope>NUCLEOTIDE SEQUENCE [LARGE SCALE GENOMIC DNA]</scope>
    <source>
        <strain evidence="6 7">ATCC BAA-1742</strain>
    </source>
</reference>
<dbReference type="AlphaFoldDB" id="S2YYJ7"/>
<dbReference type="STRING" id="1125779.HMPREF1219_01204"/>
<dbReference type="SMART" id="SM01209">
    <property type="entry name" value="GARS_A"/>
    <property type="match status" value="1"/>
</dbReference>
<proteinExistence type="predicted"/>
<evidence type="ECO:0000259" key="5">
    <source>
        <dbReference type="PROSITE" id="PS50975"/>
    </source>
</evidence>
<evidence type="ECO:0000256" key="4">
    <source>
        <dbReference type="PROSITE-ProRule" id="PRU00409"/>
    </source>
</evidence>
<protein>
    <recommendedName>
        <fullName evidence="5">ATP-grasp domain-containing protein</fullName>
    </recommendedName>
</protein>
<dbReference type="SUPFAM" id="SSF56059">
    <property type="entry name" value="Glutathione synthetase ATP-binding domain-like"/>
    <property type="match status" value="1"/>
</dbReference>
<feature type="domain" description="ATP-grasp" evidence="5">
    <location>
        <begin position="110"/>
        <end position="302"/>
    </location>
</feature>
<evidence type="ECO:0000256" key="2">
    <source>
        <dbReference type="ARBA" id="ARBA00022741"/>
    </source>
</evidence>
<sequence>MDKKRIAILGAGRGQVGLYKAASKLGYDIYAVTMKGTNLPGLQYADNVVESDISDSEATYSALAGIELSGIATSCFDTPLETLAFVAEKKGLVGISVAAAQLSQNKIAMKRVLADHGVMTPQFRVIRTLSELGDACAELSFPLVIKAPDLQGSNGIFIIKDDEEAQAAFVGAQQASKQESLIVEEFIDGTEFGAQAIVLDNEILFVLCHGDETVRAKTNIPISHFVPANLPEEIQQRATTEVKKAIRALGLKNCAVNVDLILDSQGCHIIELTGRVGANGLPEVVGKWFGIDYYELILRVATGDSPKQYWQERSVHGGGVASRMLFSTRSGYLREFSLGDRPSLVSSTAFVKPGDYVSAFRSSNDCIGEMLVESTSAEDVLSEVEDIVDNMVLRTDEGEQ</sequence>
<keyword evidence="3 4" id="KW-0067">ATP-binding</keyword>
<keyword evidence="1" id="KW-0436">Ligase</keyword>